<dbReference type="PANTHER" id="PTHR24346:SF30">
    <property type="entry name" value="MATERNAL EMBRYONIC LEUCINE ZIPPER KINASE"/>
    <property type="match status" value="1"/>
</dbReference>
<dbReference type="OrthoDB" id="193931at2759"/>
<dbReference type="EMBL" id="AMYB01000003">
    <property type="protein sequence ID" value="OAD05302.1"/>
    <property type="molecule type" value="Genomic_DNA"/>
</dbReference>
<name>A0A162TKP2_MUCCL</name>
<dbReference type="GO" id="GO:0005524">
    <property type="term" value="F:ATP binding"/>
    <property type="evidence" value="ECO:0007669"/>
    <property type="project" value="UniProtKB-UniRule"/>
</dbReference>
<dbReference type="PANTHER" id="PTHR24346">
    <property type="entry name" value="MAP/MICROTUBULE AFFINITY-REGULATING KINASE"/>
    <property type="match status" value="1"/>
</dbReference>
<dbReference type="GO" id="GO:0004674">
    <property type="term" value="F:protein serine/threonine kinase activity"/>
    <property type="evidence" value="ECO:0007669"/>
    <property type="project" value="UniProtKB-KW"/>
</dbReference>
<evidence type="ECO:0000259" key="8">
    <source>
        <dbReference type="PROSITE" id="PS50011"/>
    </source>
</evidence>
<evidence type="ECO:0000313" key="10">
    <source>
        <dbReference type="Proteomes" id="UP000077051"/>
    </source>
</evidence>
<organism evidence="9 10">
    <name type="scientific">Mucor lusitanicus CBS 277.49</name>
    <dbReference type="NCBI Taxonomy" id="747725"/>
    <lineage>
        <taxon>Eukaryota</taxon>
        <taxon>Fungi</taxon>
        <taxon>Fungi incertae sedis</taxon>
        <taxon>Mucoromycota</taxon>
        <taxon>Mucoromycotina</taxon>
        <taxon>Mucoromycetes</taxon>
        <taxon>Mucorales</taxon>
        <taxon>Mucorineae</taxon>
        <taxon>Mucoraceae</taxon>
        <taxon>Mucor</taxon>
    </lineage>
</organism>
<feature type="domain" description="Protein kinase" evidence="8">
    <location>
        <begin position="1"/>
        <end position="250"/>
    </location>
</feature>
<dbReference type="PROSITE" id="PS00107">
    <property type="entry name" value="PROTEIN_KINASE_ATP"/>
    <property type="match status" value="1"/>
</dbReference>
<keyword evidence="4" id="KW-0418">Kinase</keyword>
<evidence type="ECO:0000313" key="9">
    <source>
        <dbReference type="EMBL" id="OAD05302.1"/>
    </source>
</evidence>
<sequence length="250" mass="28916">YTFIRQVGQGKFSRVMLSTHCLTKKQVAVKIIDKRVHDYRVMSRLVREISLMEALDHPNIVRLYETYETTDSMYLVMEYVEGYNLDEFLQQRGGKLPENQARDIFRQMAAAMDYCHSRWVVHRDLKAPNILLTRDLQVKIADFGLGNRYGRRRLKTICGSMLYYSPEIINGQGYTGPEVDCWCLGVSLYRMTVGEEPFHRANTVGDLRKDVTGGNFIIPNHLSAGLRNTIMKCMSVDKNKRTRVHLALKN</sequence>
<dbReference type="Proteomes" id="UP000077051">
    <property type="component" value="Unassembled WGS sequence"/>
</dbReference>
<dbReference type="SUPFAM" id="SSF56112">
    <property type="entry name" value="Protein kinase-like (PK-like)"/>
    <property type="match status" value="1"/>
</dbReference>
<dbReference type="InterPro" id="IPR008271">
    <property type="entry name" value="Ser/Thr_kinase_AS"/>
</dbReference>
<evidence type="ECO:0000256" key="2">
    <source>
        <dbReference type="ARBA" id="ARBA00022679"/>
    </source>
</evidence>
<reference evidence="9 10" key="1">
    <citation type="submission" date="2015-06" db="EMBL/GenBank/DDBJ databases">
        <title>Expansion of signal transduction pathways in fungi by whole-genome duplication.</title>
        <authorList>
            <consortium name="DOE Joint Genome Institute"/>
            <person name="Corrochano L.M."/>
            <person name="Kuo A."/>
            <person name="Marcet-Houben M."/>
            <person name="Polaino S."/>
            <person name="Salamov A."/>
            <person name="Villalobos J.M."/>
            <person name="Alvarez M.I."/>
            <person name="Avalos J."/>
            <person name="Benito E.P."/>
            <person name="Benoit I."/>
            <person name="Burger G."/>
            <person name="Camino L.P."/>
            <person name="Canovas D."/>
            <person name="Cerda-Olmedo E."/>
            <person name="Cheng J.-F."/>
            <person name="Dominguez A."/>
            <person name="Elias M."/>
            <person name="Eslava A.P."/>
            <person name="Glaser F."/>
            <person name="Grimwood J."/>
            <person name="Gutierrez G."/>
            <person name="Heitman J."/>
            <person name="Henrissat B."/>
            <person name="Iturriaga E.A."/>
            <person name="Lang B.F."/>
            <person name="Lavin J.L."/>
            <person name="Lee S."/>
            <person name="Li W."/>
            <person name="Lindquist E."/>
            <person name="Lopez-Garcia S."/>
            <person name="Luque E.M."/>
            <person name="Marcos A.T."/>
            <person name="Martin J."/>
            <person name="Mccluskey K."/>
            <person name="Medina H.R."/>
            <person name="Miralles-Duran A."/>
            <person name="Miyazaki A."/>
            <person name="Munoz-Torres E."/>
            <person name="Oguiza J.A."/>
            <person name="Ohm R."/>
            <person name="Olmedo M."/>
            <person name="Orejas M."/>
            <person name="Ortiz-Castellanos L."/>
            <person name="Pisabarro A.G."/>
            <person name="Rodriguez-Romero J."/>
            <person name="Ruiz-Herrera J."/>
            <person name="Ruiz-Vazquez R."/>
            <person name="Sanz C."/>
            <person name="Schackwitz W."/>
            <person name="Schmutz J."/>
            <person name="Shahriari M."/>
            <person name="Shelest E."/>
            <person name="Silva-Franco F."/>
            <person name="Soanes D."/>
            <person name="Syed K."/>
            <person name="Tagua V.G."/>
            <person name="Talbot N.J."/>
            <person name="Thon M."/>
            <person name="De Vries R.P."/>
            <person name="Wiebenga A."/>
            <person name="Yadav J.S."/>
            <person name="Braun E.L."/>
            <person name="Baker S."/>
            <person name="Garre V."/>
            <person name="Horwitz B."/>
            <person name="Torres-Martinez S."/>
            <person name="Idnurm A."/>
            <person name="Herrera-Estrella A."/>
            <person name="Gabaldon T."/>
            <person name="Grigoriev I.V."/>
        </authorList>
    </citation>
    <scope>NUCLEOTIDE SEQUENCE [LARGE SCALE GENOMIC DNA]</scope>
    <source>
        <strain evidence="9 10">CBS 277.49</strain>
    </source>
</reference>
<dbReference type="FunFam" id="1.10.510.10:FF:000571">
    <property type="entry name" value="Maternal embryonic leucine zipper kinase"/>
    <property type="match status" value="1"/>
</dbReference>
<keyword evidence="1 7" id="KW-0723">Serine/threonine-protein kinase</keyword>
<feature type="non-terminal residue" evidence="9">
    <location>
        <position position="250"/>
    </location>
</feature>
<dbReference type="Gene3D" id="1.10.510.10">
    <property type="entry name" value="Transferase(Phosphotransferase) domain 1"/>
    <property type="match status" value="1"/>
</dbReference>
<dbReference type="GO" id="GO:0005737">
    <property type="term" value="C:cytoplasm"/>
    <property type="evidence" value="ECO:0007669"/>
    <property type="project" value="TreeGrafter"/>
</dbReference>
<dbReference type="VEuPathDB" id="FungiDB:MUCCIDRAFT_13818"/>
<keyword evidence="5 6" id="KW-0067">ATP-binding</keyword>
<protein>
    <recommendedName>
        <fullName evidence="8">Protein kinase domain-containing protein</fullName>
    </recommendedName>
</protein>
<dbReference type="InterPro" id="IPR017441">
    <property type="entry name" value="Protein_kinase_ATP_BS"/>
</dbReference>
<dbReference type="InterPro" id="IPR011009">
    <property type="entry name" value="Kinase-like_dom_sf"/>
</dbReference>
<dbReference type="PIRSF" id="PIRSF000654">
    <property type="entry name" value="Integrin-linked_kinase"/>
    <property type="match status" value="1"/>
</dbReference>
<evidence type="ECO:0000256" key="4">
    <source>
        <dbReference type="ARBA" id="ARBA00022777"/>
    </source>
</evidence>
<comment type="similarity">
    <text evidence="7">Belongs to the protein kinase superfamily.</text>
</comment>
<accession>A0A162TKP2</accession>
<dbReference type="PROSITE" id="PS00108">
    <property type="entry name" value="PROTEIN_KINASE_ST"/>
    <property type="match status" value="1"/>
</dbReference>
<evidence type="ECO:0000256" key="6">
    <source>
        <dbReference type="PROSITE-ProRule" id="PRU10141"/>
    </source>
</evidence>
<comment type="caution">
    <text evidence="9">The sequence shown here is derived from an EMBL/GenBank/DDBJ whole genome shotgun (WGS) entry which is preliminary data.</text>
</comment>
<dbReference type="InterPro" id="IPR000719">
    <property type="entry name" value="Prot_kinase_dom"/>
</dbReference>
<gene>
    <name evidence="9" type="ORF">MUCCIDRAFT_13818</name>
</gene>
<dbReference type="PROSITE" id="PS50011">
    <property type="entry name" value="PROTEIN_KINASE_DOM"/>
    <property type="match status" value="1"/>
</dbReference>
<evidence type="ECO:0000256" key="1">
    <source>
        <dbReference type="ARBA" id="ARBA00022527"/>
    </source>
</evidence>
<feature type="binding site" evidence="6">
    <location>
        <position position="30"/>
    </location>
    <ligand>
        <name>ATP</name>
        <dbReference type="ChEBI" id="CHEBI:30616"/>
    </ligand>
</feature>
<dbReference type="GO" id="GO:0035556">
    <property type="term" value="P:intracellular signal transduction"/>
    <property type="evidence" value="ECO:0007669"/>
    <property type="project" value="TreeGrafter"/>
</dbReference>
<dbReference type="AlphaFoldDB" id="A0A162TKP2"/>
<evidence type="ECO:0000256" key="5">
    <source>
        <dbReference type="ARBA" id="ARBA00022840"/>
    </source>
</evidence>
<keyword evidence="10" id="KW-1185">Reference proteome</keyword>
<proteinExistence type="inferred from homology"/>
<feature type="non-terminal residue" evidence="9">
    <location>
        <position position="1"/>
    </location>
</feature>
<dbReference type="FunFam" id="3.30.200.20:FF:000003">
    <property type="entry name" value="Non-specific serine/threonine protein kinase"/>
    <property type="match status" value="1"/>
</dbReference>
<evidence type="ECO:0000256" key="7">
    <source>
        <dbReference type="RuleBase" id="RU000304"/>
    </source>
</evidence>
<keyword evidence="2" id="KW-0808">Transferase</keyword>
<keyword evidence="3 6" id="KW-0547">Nucleotide-binding</keyword>
<dbReference type="STRING" id="747725.A0A162TKP2"/>
<dbReference type="Pfam" id="PF00069">
    <property type="entry name" value="Pkinase"/>
    <property type="match status" value="1"/>
</dbReference>
<dbReference type="SMART" id="SM00220">
    <property type="entry name" value="S_TKc"/>
    <property type="match status" value="1"/>
</dbReference>
<evidence type="ECO:0000256" key="3">
    <source>
        <dbReference type="ARBA" id="ARBA00022741"/>
    </source>
</evidence>